<dbReference type="EMBL" id="MN739859">
    <property type="protein sequence ID" value="QHT74940.1"/>
    <property type="molecule type" value="Genomic_DNA"/>
</dbReference>
<dbReference type="InterPro" id="IPR036361">
    <property type="entry name" value="SAP_dom_sf"/>
</dbReference>
<name>A0A6C0H3I0_9ZZZZ</name>
<evidence type="ECO:0000259" key="2">
    <source>
        <dbReference type="Pfam" id="PF02037"/>
    </source>
</evidence>
<protein>
    <recommendedName>
        <fullName evidence="2">SAP domain-containing protein</fullName>
    </recommendedName>
</protein>
<organism evidence="3">
    <name type="scientific">viral metagenome</name>
    <dbReference type="NCBI Taxonomy" id="1070528"/>
    <lineage>
        <taxon>unclassified sequences</taxon>
        <taxon>metagenomes</taxon>
        <taxon>organismal metagenomes</taxon>
    </lineage>
</organism>
<reference evidence="3" key="1">
    <citation type="journal article" date="2020" name="Nature">
        <title>Giant virus diversity and host interactions through global metagenomics.</title>
        <authorList>
            <person name="Schulz F."/>
            <person name="Roux S."/>
            <person name="Paez-Espino D."/>
            <person name="Jungbluth S."/>
            <person name="Walsh D.A."/>
            <person name="Denef V.J."/>
            <person name="McMahon K.D."/>
            <person name="Konstantinidis K.T."/>
            <person name="Eloe-Fadrosh E.A."/>
            <person name="Kyrpides N.C."/>
            <person name="Woyke T."/>
        </authorList>
    </citation>
    <scope>NUCLEOTIDE SEQUENCE</scope>
    <source>
        <strain evidence="3">GVMAG-M-3300023179-62</strain>
    </source>
</reference>
<proteinExistence type="predicted"/>
<evidence type="ECO:0000256" key="1">
    <source>
        <dbReference type="SAM" id="MobiDB-lite"/>
    </source>
</evidence>
<accession>A0A6C0H3I0</accession>
<dbReference type="AlphaFoldDB" id="A0A6C0H3I0"/>
<feature type="domain" description="SAP" evidence="2">
    <location>
        <begin position="72"/>
        <end position="99"/>
    </location>
</feature>
<evidence type="ECO:0000313" key="3">
    <source>
        <dbReference type="EMBL" id="QHT74940.1"/>
    </source>
</evidence>
<dbReference type="Gene3D" id="1.10.720.30">
    <property type="entry name" value="SAP domain"/>
    <property type="match status" value="1"/>
</dbReference>
<feature type="region of interest" description="Disordered" evidence="1">
    <location>
        <begin position="37"/>
        <end position="68"/>
    </location>
</feature>
<dbReference type="Pfam" id="PF02037">
    <property type="entry name" value="SAP"/>
    <property type="match status" value="1"/>
</dbReference>
<sequence>MSLNQTVTNALNEAINNFIKQISIKYDLNPDDLLSEWNGGSSPPKANAKAKANAKTISSDKTESNNMDEATLSQYKKAELQDLCRQKALKCTGTKEQLIGFLLGKNEASSVKKTEDTKKIVTPPVVKKLTSSIPTVAIRRNQHGNHEHPDTSFVFDKKTKKAIGKQNEDGTIDDLTLEDIDICNQWKFQYVLPENLDKKTELKDVKVDELDYEDDEVLESDEEVLEEELVEDEEEEEEEEYEGDDLDYD</sequence>
<feature type="compositionally biased region" description="Low complexity" evidence="1">
    <location>
        <begin position="45"/>
        <end position="55"/>
    </location>
</feature>
<feature type="region of interest" description="Disordered" evidence="1">
    <location>
        <begin position="211"/>
        <end position="249"/>
    </location>
</feature>
<dbReference type="InterPro" id="IPR003034">
    <property type="entry name" value="SAP_dom"/>
</dbReference>